<dbReference type="InterPro" id="IPR012334">
    <property type="entry name" value="Pectin_lyas_fold"/>
</dbReference>
<sequence>MKAASVRLSCVKRIITTGVLLPLGIMFPDIRYVNAQVSSDGTLNTSVSQSGDRFIITNGSATGSNLFHSFRQFSVPTGGSATFDLANTPNISTIFSRVTSGSISQIDGLIETINGNRPVSLFLINPSGIVFGANAKLNISGSFIGTTATSIQFADGVELKATEAMTPPILTVSVPIGLQFGPNSGAISVQNASPSLSESSSGIGVMPGKTLALLGNGIDLAGGILKTVDGSIELGSVRSGQVNLQEASVGWAFDYSNVGEGLSDLHLSEQAQVSGLGFGSSAIQMHGRNISIVEGSAVTTQNLGSRSSDRIAIHATELFSLEGTNPQGTIRSQVASSALGLGKGGDISVLTRQLLLRGGAQIATQSVSSGQGGNILVRAVEFISANGLNPVNPLESTSIATTSAGSGKAGNVTVSTQKLMVANGAGIGSLTSSTADSGDVQIDASDSIDVSGINNITFLPTFVASSTIGYGSAGNLSISTAQLTVRDGGLVSSLTSAIGNAGNVKIIASDFIDVNGASPNNFVHSSIGSSAIRLESIDPVTRATYNLPEIPNGNAGGVVLVTPQLRVKDGSEVGVRNDGTGNAGNFEIYADSIVLNNRGGISAATQSGTGGNLLLNARQLLLIDGNSKISVEAKGTGDGGNIAINAPVVVGFNNSDIVANAIQGRGGNIQITTQGIFGLKFHPQLTSENDITASSQSGVSGTVQINTIGIAPNIAVVELPANVVDPSQQIATGCAGSQSNRFVATGRGGIPQNPNQQAISDRTWDDTRDLSAYQKTRDVVVQTPLSPELLVEATTWHRNTKGELELIAPPSLGGEQQLLTCADIVKQH</sequence>
<name>A0A8S9TEQ0_9CYAN</name>
<dbReference type="NCBIfam" id="TIGR01901">
    <property type="entry name" value="adhes_NPXG"/>
    <property type="match status" value="1"/>
</dbReference>
<protein>
    <submittedName>
        <fullName evidence="2">Filamentous hemagglutinin N-terminal domain-containing protein</fullName>
    </submittedName>
</protein>
<gene>
    <name evidence="2" type="ORF">DA73_0400033235</name>
</gene>
<reference evidence="2" key="2">
    <citation type="submission" date="2019-11" db="EMBL/GenBank/DDBJ databases">
        <title>Improved Assembly of Tolypothrix boutellei genome.</title>
        <authorList>
            <person name="Sarangi A.N."/>
            <person name="Mukherjee M."/>
            <person name="Ghosh S."/>
            <person name="Singh D."/>
            <person name="Das A."/>
            <person name="Kant S."/>
            <person name="Prusty A."/>
            <person name="Tripathy S."/>
        </authorList>
    </citation>
    <scope>NUCLEOTIDE SEQUENCE</scope>
    <source>
        <strain evidence="2">VB521301</strain>
    </source>
</reference>
<dbReference type="RefSeq" id="WP_038073368.1">
    <property type="nucleotide sequence ID" value="NZ_JHEG04000001.1"/>
</dbReference>
<comment type="caution">
    <text evidence="2">The sequence shown here is derived from an EMBL/GenBank/DDBJ whole genome shotgun (WGS) entry which is preliminary data.</text>
</comment>
<organism evidence="2 3">
    <name type="scientific">Tolypothrix bouteillei VB521301</name>
    <dbReference type="NCBI Taxonomy" id="1479485"/>
    <lineage>
        <taxon>Bacteria</taxon>
        <taxon>Bacillati</taxon>
        <taxon>Cyanobacteriota</taxon>
        <taxon>Cyanophyceae</taxon>
        <taxon>Nostocales</taxon>
        <taxon>Tolypothrichaceae</taxon>
        <taxon>Tolypothrix</taxon>
    </lineage>
</organism>
<dbReference type="EMBL" id="JHEG04000001">
    <property type="protein sequence ID" value="KAF3889793.1"/>
    <property type="molecule type" value="Genomic_DNA"/>
</dbReference>
<dbReference type="Proteomes" id="UP000029738">
    <property type="component" value="Unassembled WGS sequence"/>
</dbReference>
<accession>A0A8S9TEQ0</accession>
<dbReference type="InterPro" id="IPR008638">
    <property type="entry name" value="FhaB/CdiA-like_TPS"/>
</dbReference>
<evidence type="ECO:0000313" key="3">
    <source>
        <dbReference type="Proteomes" id="UP000029738"/>
    </source>
</evidence>
<keyword evidence="3" id="KW-1185">Reference proteome</keyword>
<dbReference type="AlphaFoldDB" id="A0A8S9TEQ0"/>
<dbReference type="Gene3D" id="2.160.20.10">
    <property type="entry name" value="Single-stranded right-handed beta-helix, Pectin lyase-like"/>
    <property type="match status" value="2"/>
</dbReference>
<reference evidence="2" key="1">
    <citation type="journal article" date="2015" name="Genome Announc.">
        <title>Draft Genome Sequence of Tolypothrix boutellei Strain VB521301.</title>
        <authorList>
            <person name="Chandrababunaidu M.M."/>
            <person name="Singh D."/>
            <person name="Sen D."/>
            <person name="Bhan S."/>
            <person name="Das S."/>
            <person name="Gupta A."/>
            <person name="Adhikary S.P."/>
            <person name="Tripathy S."/>
        </authorList>
    </citation>
    <scope>NUCLEOTIDE SEQUENCE</scope>
    <source>
        <strain evidence="2">VB521301</strain>
    </source>
</reference>
<dbReference type="SUPFAM" id="SSF51126">
    <property type="entry name" value="Pectin lyase-like"/>
    <property type="match status" value="2"/>
</dbReference>
<proteinExistence type="predicted"/>
<dbReference type="InterPro" id="IPR011050">
    <property type="entry name" value="Pectin_lyase_fold/virulence"/>
</dbReference>
<dbReference type="Pfam" id="PF05860">
    <property type="entry name" value="TPS"/>
    <property type="match status" value="1"/>
</dbReference>
<evidence type="ECO:0000313" key="2">
    <source>
        <dbReference type="EMBL" id="KAF3889793.1"/>
    </source>
</evidence>
<dbReference type="SMART" id="SM00912">
    <property type="entry name" value="Haemagg_act"/>
    <property type="match status" value="1"/>
</dbReference>
<feature type="domain" description="Filamentous haemagglutinin FhaB/tRNA nuclease CdiA-like TPS" evidence="1">
    <location>
        <begin position="38"/>
        <end position="154"/>
    </location>
</feature>
<evidence type="ECO:0000259" key="1">
    <source>
        <dbReference type="SMART" id="SM00912"/>
    </source>
</evidence>